<reference evidence="2" key="1">
    <citation type="journal article" date="2021" name="mSystems">
        <title>Bacteria and Archaea Synergistically Convert Glycine Betaine to Biogenic Methane in the Formosa Cold Seep of the South China Sea.</title>
        <authorList>
            <person name="Li L."/>
            <person name="Zhang W."/>
            <person name="Zhang S."/>
            <person name="Song L."/>
            <person name="Sun Q."/>
            <person name="Zhang H."/>
            <person name="Xiang H."/>
            <person name="Dong X."/>
        </authorList>
    </citation>
    <scope>NUCLEOTIDE SEQUENCE</scope>
    <source>
        <strain evidence="2">LLY</strain>
    </source>
</reference>
<dbReference type="InterPro" id="IPR012924">
    <property type="entry name" value="TfuA_core"/>
</dbReference>
<reference evidence="2" key="2">
    <citation type="submission" date="2021-04" db="EMBL/GenBank/DDBJ databases">
        <authorList>
            <person name="Dong X."/>
        </authorList>
    </citation>
    <scope>NUCLEOTIDE SEQUENCE</scope>
    <source>
        <strain evidence="2">LLY</strain>
    </source>
</reference>
<feature type="domain" description="TfuA-like core" evidence="1">
    <location>
        <begin position="48"/>
        <end position="165"/>
    </location>
</feature>
<sequence>MRAVIFAGTSICHEDAKAILDAVYLPPVARGDVENVSSQGYDIIGIIDGMFFDRAAVAHKEILHAMKKGITVVGGCSMGALRASELDVHGMIGVGKVYEWYRDGILESDDEVAVTTNPETFEPVSVPLVNIRETLQAACDEGIIDESTRLSVLNIAMELHYPLRSYLGIVKTAVDKGVIPEKEPLLDYCLNNETDVKRADAILVLETIKELIKK</sequence>
<dbReference type="AlphaFoldDB" id="A0A9E5D7Y3"/>
<dbReference type="Pfam" id="PF07812">
    <property type="entry name" value="TfuA"/>
    <property type="match status" value="1"/>
</dbReference>
<name>A0A9E5D7Y3_9EURY</name>
<keyword evidence="3" id="KW-1185">Reference proteome</keyword>
<dbReference type="EMBL" id="JAGSOI010000001">
    <property type="protein sequence ID" value="MCM1985465.1"/>
    <property type="molecule type" value="Genomic_DNA"/>
</dbReference>
<dbReference type="RefSeq" id="WP_250866905.1">
    <property type="nucleotide sequence ID" value="NZ_JAGSOI010000001.1"/>
</dbReference>
<evidence type="ECO:0000259" key="1">
    <source>
        <dbReference type="Pfam" id="PF07812"/>
    </source>
</evidence>
<dbReference type="NCBIfam" id="NF033432">
    <property type="entry name" value="ThioGly_TfuA_rel"/>
    <property type="match status" value="1"/>
</dbReference>
<organism evidence="2 3">
    <name type="scientific">Methanococcoides seepicolus</name>
    <dbReference type="NCBI Taxonomy" id="2828780"/>
    <lineage>
        <taxon>Archaea</taxon>
        <taxon>Methanobacteriati</taxon>
        <taxon>Methanobacteriota</taxon>
        <taxon>Stenosarchaea group</taxon>
        <taxon>Methanomicrobia</taxon>
        <taxon>Methanosarcinales</taxon>
        <taxon>Methanosarcinaceae</taxon>
        <taxon>Methanococcoides</taxon>
    </lineage>
</organism>
<proteinExistence type="predicted"/>
<comment type="caution">
    <text evidence="2">The sequence shown here is derived from an EMBL/GenBank/DDBJ whole genome shotgun (WGS) entry which is preliminary data.</text>
</comment>
<evidence type="ECO:0000313" key="3">
    <source>
        <dbReference type="Proteomes" id="UP001056766"/>
    </source>
</evidence>
<gene>
    <name evidence="2" type="ORF">KDK67_00290</name>
</gene>
<dbReference type="Proteomes" id="UP001056766">
    <property type="component" value="Unassembled WGS sequence"/>
</dbReference>
<evidence type="ECO:0000313" key="2">
    <source>
        <dbReference type="EMBL" id="MCM1985465.1"/>
    </source>
</evidence>
<accession>A0A9E5D7Y3</accession>
<protein>
    <submittedName>
        <fullName evidence="2">TfuA-related McrA-glycine thioamidation protein</fullName>
    </submittedName>
</protein>